<dbReference type="AlphaFoldDB" id="A0A443IK72"/>
<evidence type="ECO:0000256" key="5">
    <source>
        <dbReference type="SAM" id="Phobius"/>
    </source>
</evidence>
<comment type="caution">
    <text evidence="6">The sequence shown here is derived from an EMBL/GenBank/DDBJ whole genome shotgun (WGS) entry which is preliminary data.</text>
</comment>
<evidence type="ECO:0000256" key="4">
    <source>
        <dbReference type="ARBA" id="ARBA00023136"/>
    </source>
</evidence>
<dbReference type="EMBL" id="QYTU02000047">
    <property type="protein sequence ID" value="RWR05173.1"/>
    <property type="molecule type" value="Genomic_DNA"/>
</dbReference>
<keyword evidence="4 5" id="KW-0472">Membrane</keyword>
<keyword evidence="3 5" id="KW-1133">Transmembrane helix</keyword>
<evidence type="ECO:0000256" key="2">
    <source>
        <dbReference type="ARBA" id="ARBA00022692"/>
    </source>
</evidence>
<evidence type="ECO:0000313" key="7">
    <source>
        <dbReference type="Proteomes" id="UP000273811"/>
    </source>
</evidence>
<keyword evidence="2 5" id="KW-0812">Transmembrane</keyword>
<organism evidence="6 7">
    <name type="scientific">Siminovitchia fortis</name>
    <dbReference type="NCBI Taxonomy" id="254758"/>
    <lineage>
        <taxon>Bacteria</taxon>
        <taxon>Bacillati</taxon>
        <taxon>Bacillota</taxon>
        <taxon>Bacilli</taxon>
        <taxon>Bacillales</taxon>
        <taxon>Bacillaceae</taxon>
        <taxon>Siminovitchia</taxon>
    </lineage>
</organism>
<feature type="transmembrane region" description="Helical" evidence="5">
    <location>
        <begin position="114"/>
        <end position="141"/>
    </location>
</feature>
<dbReference type="Pfam" id="PF02674">
    <property type="entry name" value="Colicin_V"/>
    <property type="match status" value="1"/>
</dbReference>
<keyword evidence="7" id="KW-1185">Reference proteome</keyword>
<name>A0A443IK72_9BACI</name>
<dbReference type="GO" id="GO:0016020">
    <property type="term" value="C:membrane"/>
    <property type="evidence" value="ECO:0007669"/>
    <property type="project" value="UniProtKB-SubCell"/>
</dbReference>
<dbReference type="InterPro" id="IPR003825">
    <property type="entry name" value="Colicin-V_CvpA"/>
</dbReference>
<dbReference type="Proteomes" id="UP000273811">
    <property type="component" value="Unassembled WGS sequence"/>
</dbReference>
<protein>
    <submittedName>
        <fullName evidence="6">CvpA family protein</fullName>
    </submittedName>
</protein>
<evidence type="ECO:0000256" key="1">
    <source>
        <dbReference type="ARBA" id="ARBA00004141"/>
    </source>
</evidence>
<reference evidence="6" key="1">
    <citation type="submission" date="2018-12" db="EMBL/GenBank/DDBJ databases">
        <authorList>
            <person name="Sun L."/>
            <person name="Chen Z."/>
        </authorList>
    </citation>
    <scope>NUCLEOTIDE SEQUENCE [LARGE SCALE GENOMIC DNA]</scope>
    <source>
        <strain evidence="6">DSM 16012</strain>
    </source>
</reference>
<evidence type="ECO:0000256" key="3">
    <source>
        <dbReference type="ARBA" id="ARBA00022989"/>
    </source>
</evidence>
<gene>
    <name evidence="6" type="ORF">D4N35_015825</name>
</gene>
<dbReference type="GO" id="GO:0009403">
    <property type="term" value="P:toxin biosynthetic process"/>
    <property type="evidence" value="ECO:0007669"/>
    <property type="project" value="InterPro"/>
</dbReference>
<feature type="transmembrane region" description="Helical" evidence="5">
    <location>
        <begin position="23"/>
        <end position="43"/>
    </location>
</feature>
<comment type="subcellular location">
    <subcellularLocation>
        <location evidence="1">Membrane</location>
        <topology evidence="1">Multi-pass membrane protein</topology>
    </subcellularLocation>
</comment>
<dbReference type="OrthoDB" id="1809613at2"/>
<dbReference type="PANTHER" id="PTHR37306">
    <property type="entry name" value="COLICIN V PRODUCTION PROTEIN"/>
    <property type="match status" value="1"/>
</dbReference>
<proteinExistence type="predicted"/>
<accession>A0A443IK72</accession>
<sequence>MLSLALLIILIIGFFVGLRRGFILQVIHMIGFIAAFIVAYIYYDDLAPKLRLWIPYPDLDPGKTLQMVFDGVGMDEAFYRAIAFVIIFFAVRIILGIIGSALDFVASLPILKTLNVWAGGILGFLEVYLMIFILLYIAALLPIPAIQEAINGSFLAKGMINYTPFLSAELKKWWIDYIQS</sequence>
<feature type="transmembrane region" description="Helical" evidence="5">
    <location>
        <begin position="77"/>
        <end position="102"/>
    </location>
</feature>
<dbReference type="PANTHER" id="PTHR37306:SF1">
    <property type="entry name" value="COLICIN V PRODUCTION PROTEIN"/>
    <property type="match status" value="1"/>
</dbReference>
<evidence type="ECO:0000313" key="6">
    <source>
        <dbReference type="EMBL" id="RWR05173.1"/>
    </source>
</evidence>
<dbReference type="RefSeq" id="WP_120075419.1">
    <property type="nucleotide sequence ID" value="NZ_CP126113.1"/>
</dbReference>